<keyword evidence="3" id="KW-0560">Oxidoreductase</keyword>
<evidence type="ECO:0000256" key="4">
    <source>
        <dbReference type="ARBA" id="ARBA00023004"/>
    </source>
</evidence>
<dbReference type="GO" id="GO:0016491">
    <property type="term" value="F:oxidoreductase activity"/>
    <property type="evidence" value="ECO:0007669"/>
    <property type="project" value="UniProtKB-KW"/>
</dbReference>
<dbReference type="GO" id="GO:0051539">
    <property type="term" value="F:4 iron, 4 sulfur cluster binding"/>
    <property type="evidence" value="ECO:0007669"/>
    <property type="project" value="UniProtKB-KW"/>
</dbReference>
<keyword evidence="9" id="KW-1185">Reference proteome</keyword>
<feature type="region of interest" description="Disordered" evidence="6">
    <location>
        <begin position="670"/>
        <end position="694"/>
    </location>
</feature>
<name>A0A7W7DBA1_9ACTN</name>
<dbReference type="PANTHER" id="PTHR43105:SF9">
    <property type="entry name" value="NADPH-FE(3+) OXIDOREDUCTASE SUBUNIT ALPHA"/>
    <property type="match status" value="1"/>
</dbReference>
<keyword evidence="4" id="KW-0408">Iron</keyword>
<evidence type="ECO:0000256" key="2">
    <source>
        <dbReference type="ARBA" id="ARBA00022723"/>
    </source>
</evidence>
<evidence type="ECO:0000256" key="6">
    <source>
        <dbReference type="SAM" id="MobiDB-lite"/>
    </source>
</evidence>
<dbReference type="GO" id="GO:0043546">
    <property type="term" value="F:molybdopterin cofactor binding"/>
    <property type="evidence" value="ECO:0007669"/>
    <property type="project" value="InterPro"/>
</dbReference>
<proteinExistence type="predicted"/>
<organism evidence="8 9">
    <name type="scientific">Sphaerisporangium siamense</name>
    <dbReference type="NCBI Taxonomy" id="795645"/>
    <lineage>
        <taxon>Bacteria</taxon>
        <taxon>Bacillati</taxon>
        <taxon>Actinomycetota</taxon>
        <taxon>Actinomycetes</taxon>
        <taxon>Streptosporangiales</taxon>
        <taxon>Streptosporangiaceae</taxon>
        <taxon>Sphaerisporangium</taxon>
    </lineage>
</organism>
<keyword evidence="5" id="KW-0411">Iron-sulfur</keyword>
<dbReference type="Proteomes" id="UP000542210">
    <property type="component" value="Unassembled WGS sequence"/>
</dbReference>
<evidence type="ECO:0000256" key="1">
    <source>
        <dbReference type="ARBA" id="ARBA00022485"/>
    </source>
</evidence>
<gene>
    <name evidence="8" type="ORF">BJ982_004928</name>
</gene>
<dbReference type="Pfam" id="PF01568">
    <property type="entry name" value="Molydop_binding"/>
    <property type="match status" value="1"/>
</dbReference>
<evidence type="ECO:0000313" key="8">
    <source>
        <dbReference type="EMBL" id="MBB4703384.1"/>
    </source>
</evidence>
<dbReference type="SUPFAM" id="SSF50692">
    <property type="entry name" value="ADC-like"/>
    <property type="match status" value="1"/>
</dbReference>
<comment type="caution">
    <text evidence="8">The sequence shown here is derived from an EMBL/GenBank/DDBJ whole genome shotgun (WGS) entry which is preliminary data.</text>
</comment>
<keyword evidence="2" id="KW-0479">Metal-binding</keyword>
<protein>
    <submittedName>
        <fullName evidence="8">Anaerobic selenocysteine-containing dehydrogenase</fullName>
    </submittedName>
</protein>
<evidence type="ECO:0000256" key="5">
    <source>
        <dbReference type="ARBA" id="ARBA00023014"/>
    </source>
</evidence>
<dbReference type="InterPro" id="IPR006657">
    <property type="entry name" value="MoPterin_dinucl-bd_dom"/>
</dbReference>
<keyword evidence="1" id="KW-0004">4Fe-4S</keyword>
<dbReference type="EMBL" id="JACHND010000001">
    <property type="protein sequence ID" value="MBB4703384.1"/>
    <property type="molecule type" value="Genomic_DNA"/>
</dbReference>
<dbReference type="InterPro" id="IPR009010">
    <property type="entry name" value="Asp_de-COase-like_dom_sf"/>
</dbReference>
<dbReference type="SMART" id="SM00926">
    <property type="entry name" value="Molybdop_Fe4S4"/>
    <property type="match status" value="1"/>
</dbReference>
<dbReference type="GO" id="GO:0046872">
    <property type="term" value="F:metal ion binding"/>
    <property type="evidence" value="ECO:0007669"/>
    <property type="project" value="UniProtKB-KW"/>
</dbReference>
<reference evidence="8 9" key="1">
    <citation type="submission" date="2020-08" db="EMBL/GenBank/DDBJ databases">
        <title>Sequencing the genomes of 1000 actinobacteria strains.</title>
        <authorList>
            <person name="Klenk H.-P."/>
        </authorList>
    </citation>
    <scope>NUCLEOTIDE SEQUENCE [LARGE SCALE GENOMIC DNA]</scope>
    <source>
        <strain evidence="8 9">DSM 45784</strain>
    </source>
</reference>
<dbReference type="Gene3D" id="3.40.228.10">
    <property type="entry name" value="Dimethylsulfoxide Reductase, domain 2"/>
    <property type="match status" value="1"/>
</dbReference>
<evidence type="ECO:0000256" key="3">
    <source>
        <dbReference type="ARBA" id="ARBA00023002"/>
    </source>
</evidence>
<dbReference type="Gene3D" id="3.40.50.740">
    <property type="match status" value="1"/>
</dbReference>
<dbReference type="InterPro" id="IPR050123">
    <property type="entry name" value="Prok_molybdopt-oxidoreductase"/>
</dbReference>
<dbReference type="InterPro" id="IPR006656">
    <property type="entry name" value="Mopterin_OxRdtase"/>
</dbReference>
<dbReference type="Pfam" id="PF00384">
    <property type="entry name" value="Molybdopterin"/>
    <property type="match status" value="1"/>
</dbReference>
<sequence length="770" mass="82885">MDTEWRPTACVLCASNCGIEVRLDGRRFDRVRGDRAHPSSQGYTCEKPLRLDHYQNAADRLTHPLRRRPDGTFERVGWDVAIADVAAALSRVRDAHGGESIFYFGGGGQGNHLGGSYAGALMRALGARYRSNALAQEKTGLYWVSDRMLGTMVTGDFEHCEVALFVGKNPWQSHGIPRTRPTLREIARDPRRCLIVIDPRRTETAELADIHLRPRPGADAWLLAALAAVLVQEDLIARDWLAAHTTGLEEVRAALEQVPVAGYCATAGAPEEQVRRAARRIAAAAGVAVFEDLGVQMNRHSTLNSYLDNLLWLLTGNFGRPGANNPPILFAPFISFSHHGAKRDRVSPVAGARIISGLVPANVIAEEILTDHPRRYRAMLVESANPAHSIADSPRTREALAALDLLVVVDVAMTETARLAHYVLPAPSQFEKWEATFFTLETPVNQFHLRRPVLDPPPGADLLPEPEIYARLCEAIGALPEERVRPLREAAGRGRPEFARAFLAALEDPDQAAVAAVLLYRALGPTLPGGAAAAASLWAHAVRVARAHPEAVRRAGVDGEGVRRGGVDGEGVRHAAIDGEGVDLGNRLFDAILAAPSGRVFAVDAPGDAWRRLGTPDKKIHLALPDLLEELAGLGAGPAASPGYPFVLSAGERRSFTANTIVRDPAWRRRDPHGTLRISPQDASGLGLADGSRARVTTRRGSAEATVEITDTLLPGHISLPNGLGLAYPGESGEVTTGAAPNELTSSGDRDPYAGTPWHKHVPARVEAVT</sequence>
<dbReference type="PANTHER" id="PTHR43105">
    <property type="entry name" value="RESPIRATORY NITRATE REDUCTASE"/>
    <property type="match status" value="1"/>
</dbReference>
<feature type="region of interest" description="Disordered" evidence="6">
    <location>
        <begin position="730"/>
        <end position="770"/>
    </location>
</feature>
<dbReference type="RefSeq" id="WP_184883777.1">
    <property type="nucleotide sequence ID" value="NZ_BOOV01000029.1"/>
</dbReference>
<accession>A0A7W7DBA1</accession>
<evidence type="ECO:0000313" key="9">
    <source>
        <dbReference type="Proteomes" id="UP000542210"/>
    </source>
</evidence>
<dbReference type="GO" id="GO:0016020">
    <property type="term" value="C:membrane"/>
    <property type="evidence" value="ECO:0007669"/>
    <property type="project" value="TreeGrafter"/>
</dbReference>
<dbReference type="PROSITE" id="PS51669">
    <property type="entry name" value="4FE4S_MOW_BIS_MGD"/>
    <property type="match status" value="1"/>
</dbReference>
<dbReference type="SUPFAM" id="SSF53706">
    <property type="entry name" value="Formate dehydrogenase/DMSO reductase, domains 1-3"/>
    <property type="match status" value="1"/>
</dbReference>
<dbReference type="Gene3D" id="2.40.40.20">
    <property type="match status" value="1"/>
</dbReference>
<dbReference type="Pfam" id="PF04879">
    <property type="entry name" value="Molybdop_Fe4S4"/>
    <property type="match status" value="1"/>
</dbReference>
<dbReference type="InterPro" id="IPR006963">
    <property type="entry name" value="Mopterin_OxRdtase_4Fe-4S_dom"/>
</dbReference>
<dbReference type="AlphaFoldDB" id="A0A7W7DBA1"/>
<feature type="domain" description="4Fe-4S Mo/W bis-MGD-type" evidence="7">
    <location>
        <begin position="3"/>
        <end position="59"/>
    </location>
</feature>
<dbReference type="Gene3D" id="2.20.25.90">
    <property type="entry name" value="ADC-like domains"/>
    <property type="match status" value="1"/>
</dbReference>
<evidence type="ECO:0000259" key="7">
    <source>
        <dbReference type="PROSITE" id="PS51669"/>
    </source>
</evidence>